<evidence type="ECO:0000313" key="1">
    <source>
        <dbReference type="EMBL" id="KEJ93802.1"/>
    </source>
</evidence>
<dbReference type="EMBL" id="JAMD01000026">
    <property type="protein sequence ID" value="KEJ93802.1"/>
    <property type="molecule type" value="Genomic_DNA"/>
</dbReference>
<evidence type="ECO:0000313" key="2">
    <source>
        <dbReference type="Proteomes" id="UP000027746"/>
    </source>
</evidence>
<organism evidence="1 2">
    <name type="scientific">Pseudosulfitobacter pseudonitzschiae</name>
    <dbReference type="NCBI Taxonomy" id="1402135"/>
    <lineage>
        <taxon>Bacteria</taxon>
        <taxon>Pseudomonadati</taxon>
        <taxon>Pseudomonadota</taxon>
        <taxon>Alphaproteobacteria</taxon>
        <taxon>Rhodobacterales</taxon>
        <taxon>Roseobacteraceae</taxon>
        <taxon>Pseudosulfitobacter</taxon>
    </lineage>
</organism>
<dbReference type="Proteomes" id="UP000027746">
    <property type="component" value="Unassembled WGS sequence"/>
</dbReference>
<keyword evidence="2" id="KW-1185">Reference proteome</keyword>
<gene>
    <name evidence="1" type="ORF">SUH3_12755</name>
</gene>
<name>A0A073J7V5_9RHOB</name>
<comment type="caution">
    <text evidence="1">The sequence shown here is derived from an EMBL/GenBank/DDBJ whole genome shotgun (WGS) entry which is preliminary data.</text>
</comment>
<protein>
    <submittedName>
        <fullName evidence="1">Uncharacterized protein</fullName>
    </submittedName>
</protein>
<reference evidence="1 2" key="1">
    <citation type="submission" date="2014-01" db="EMBL/GenBank/DDBJ databases">
        <title>Sulfitobacter sp. H3 (MCCC 1A00686) Genome Sequencing.</title>
        <authorList>
            <person name="Lai Q."/>
            <person name="Hong Z."/>
        </authorList>
    </citation>
    <scope>NUCLEOTIDE SEQUENCE [LARGE SCALE GENOMIC DNA]</scope>
    <source>
        <strain evidence="1 2">H3</strain>
    </source>
</reference>
<accession>A0A073J7V5</accession>
<dbReference type="AlphaFoldDB" id="A0A073J7V5"/>
<sequence>MPCNAAAGEGKAGYMARVECARAAAVAFLDVATGDVAELTGQAPQSVRSYLSANNPALAG</sequence>
<proteinExistence type="predicted"/>